<dbReference type="GO" id="GO:0005886">
    <property type="term" value="C:plasma membrane"/>
    <property type="evidence" value="ECO:0007669"/>
    <property type="project" value="UniProtKB-SubCell"/>
</dbReference>
<evidence type="ECO:0000256" key="7">
    <source>
        <dbReference type="ARBA" id="ARBA00022840"/>
    </source>
</evidence>
<dbReference type="InterPro" id="IPR003593">
    <property type="entry name" value="AAA+_ATPase"/>
</dbReference>
<dbReference type="PROSITE" id="PS50893">
    <property type="entry name" value="ABC_TRANSPORTER_2"/>
    <property type="match status" value="1"/>
</dbReference>
<keyword evidence="4" id="KW-1003">Cell membrane</keyword>
<comment type="similarity">
    <text evidence="2">Belongs to the ABC transporter superfamily.</text>
</comment>
<proteinExistence type="inferred from homology"/>
<gene>
    <name evidence="11" type="ORF">FA743_11570</name>
</gene>
<comment type="subcellular location">
    <subcellularLocation>
        <location evidence="1">Cell inner membrane</location>
        <topology evidence="1">Peripheral membrane protein</topology>
    </subcellularLocation>
</comment>
<evidence type="ECO:0000256" key="8">
    <source>
        <dbReference type="ARBA" id="ARBA00022967"/>
    </source>
</evidence>
<accession>A0A4U0RAF6</accession>
<keyword evidence="8" id="KW-1278">Translocase</keyword>
<dbReference type="InterPro" id="IPR017871">
    <property type="entry name" value="ABC_transporter-like_CS"/>
</dbReference>
<dbReference type="EMBL" id="SUNI01000010">
    <property type="protein sequence ID" value="TJZ91460.1"/>
    <property type="molecule type" value="Genomic_DNA"/>
</dbReference>
<dbReference type="CDD" id="cd03257">
    <property type="entry name" value="ABC_NikE_OppD_transporters"/>
    <property type="match status" value="1"/>
</dbReference>
<dbReference type="PANTHER" id="PTHR43297">
    <property type="entry name" value="OLIGOPEPTIDE TRANSPORT ATP-BINDING PROTEIN APPD"/>
    <property type="match status" value="1"/>
</dbReference>
<dbReference type="AlphaFoldDB" id="A0A4U0RAF6"/>
<evidence type="ECO:0000256" key="1">
    <source>
        <dbReference type="ARBA" id="ARBA00004417"/>
    </source>
</evidence>
<organism evidence="11 12">
    <name type="scientific">Paracoccus gahaiensis</name>
    <dbReference type="NCBI Taxonomy" id="1706839"/>
    <lineage>
        <taxon>Bacteria</taxon>
        <taxon>Pseudomonadati</taxon>
        <taxon>Pseudomonadota</taxon>
        <taxon>Alphaproteobacteria</taxon>
        <taxon>Rhodobacterales</taxon>
        <taxon>Paracoccaceae</taxon>
        <taxon>Paracoccus</taxon>
    </lineage>
</organism>
<dbReference type="Gene3D" id="3.40.50.300">
    <property type="entry name" value="P-loop containing nucleotide triphosphate hydrolases"/>
    <property type="match status" value="1"/>
</dbReference>
<dbReference type="SUPFAM" id="SSF52540">
    <property type="entry name" value="P-loop containing nucleoside triphosphate hydrolases"/>
    <property type="match status" value="1"/>
</dbReference>
<evidence type="ECO:0000259" key="10">
    <source>
        <dbReference type="PROSITE" id="PS50893"/>
    </source>
</evidence>
<dbReference type="PROSITE" id="PS00211">
    <property type="entry name" value="ABC_TRANSPORTER_1"/>
    <property type="match status" value="1"/>
</dbReference>
<reference evidence="11 12" key="1">
    <citation type="submission" date="2019-04" db="EMBL/GenBank/DDBJ databases">
        <authorList>
            <person name="Li J."/>
        </authorList>
    </citation>
    <scope>NUCLEOTIDE SEQUENCE [LARGE SCALE GENOMIC DNA]</scope>
    <source>
        <strain evidence="11 12">KCTC 42687</strain>
    </source>
</reference>
<evidence type="ECO:0000256" key="2">
    <source>
        <dbReference type="ARBA" id="ARBA00005417"/>
    </source>
</evidence>
<dbReference type="InterPro" id="IPR027417">
    <property type="entry name" value="P-loop_NTPase"/>
</dbReference>
<evidence type="ECO:0000256" key="6">
    <source>
        <dbReference type="ARBA" id="ARBA00022741"/>
    </source>
</evidence>
<keyword evidence="7 11" id="KW-0067">ATP-binding</keyword>
<keyword evidence="12" id="KW-1185">Reference proteome</keyword>
<protein>
    <submittedName>
        <fullName evidence="11">ABC transporter ATP-binding protein</fullName>
    </submittedName>
</protein>
<dbReference type="SMART" id="SM00382">
    <property type="entry name" value="AAA"/>
    <property type="match status" value="1"/>
</dbReference>
<dbReference type="Pfam" id="PF00005">
    <property type="entry name" value="ABC_tran"/>
    <property type="match status" value="1"/>
</dbReference>
<dbReference type="Proteomes" id="UP000309747">
    <property type="component" value="Unassembled WGS sequence"/>
</dbReference>
<dbReference type="InterPro" id="IPR050388">
    <property type="entry name" value="ABC_Ni/Peptide_Import"/>
</dbReference>
<dbReference type="GO" id="GO:0005524">
    <property type="term" value="F:ATP binding"/>
    <property type="evidence" value="ECO:0007669"/>
    <property type="project" value="UniProtKB-KW"/>
</dbReference>
<keyword evidence="5" id="KW-0997">Cell inner membrane</keyword>
<evidence type="ECO:0000256" key="5">
    <source>
        <dbReference type="ARBA" id="ARBA00022519"/>
    </source>
</evidence>
<keyword evidence="3" id="KW-0813">Transport</keyword>
<keyword evidence="9" id="KW-0472">Membrane</keyword>
<dbReference type="OrthoDB" id="9815712at2"/>
<evidence type="ECO:0000256" key="9">
    <source>
        <dbReference type="ARBA" id="ARBA00023136"/>
    </source>
</evidence>
<evidence type="ECO:0000313" key="12">
    <source>
        <dbReference type="Proteomes" id="UP000309747"/>
    </source>
</evidence>
<comment type="caution">
    <text evidence="11">The sequence shown here is derived from an EMBL/GenBank/DDBJ whole genome shotgun (WGS) entry which is preliminary data.</text>
</comment>
<dbReference type="InterPro" id="IPR003439">
    <property type="entry name" value="ABC_transporter-like_ATP-bd"/>
</dbReference>
<sequence length="250" mass="26746">MGGQRLLDAITFDIRRGERVGLLGQSGSGKSLTASAALGLAPREARLTGRIRLNGLDVTTTHVLSRPRQARAAMVTQDTQAALNPLTTIGYQMEQPLRRRGLSRRAAQDEARVLLDRVGLPDPDQMLRRCSPELSGGQRQRVCIAMALAADAPLIVADEPTTALDVITQAQVLRVLDQVTRAPGGPGLLFITHDLHAAAHLCDRALVIEGGRIIEDGPMAQLLAAPETDYARLLVAAAERCGIHCQAVHG</sequence>
<evidence type="ECO:0000313" key="11">
    <source>
        <dbReference type="EMBL" id="TJZ91460.1"/>
    </source>
</evidence>
<evidence type="ECO:0000256" key="4">
    <source>
        <dbReference type="ARBA" id="ARBA00022475"/>
    </source>
</evidence>
<keyword evidence="6" id="KW-0547">Nucleotide-binding</keyword>
<name>A0A4U0RAF6_9RHOB</name>
<dbReference type="GO" id="GO:0016887">
    <property type="term" value="F:ATP hydrolysis activity"/>
    <property type="evidence" value="ECO:0007669"/>
    <property type="project" value="InterPro"/>
</dbReference>
<evidence type="ECO:0000256" key="3">
    <source>
        <dbReference type="ARBA" id="ARBA00022448"/>
    </source>
</evidence>
<dbReference type="PANTHER" id="PTHR43297:SF14">
    <property type="entry name" value="ATPASE AAA-TYPE CORE DOMAIN-CONTAINING PROTEIN"/>
    <property type="match status" value="1"/>
</dbReference>
<feature type="domain" description="ABC transporter" evidence="10">
    <location>
        <begin position="1"/>
        <end position="235"/>
    </location>
</feature>